<organism evidence="2">
    <name type="scientific">Hexamita inflata</name>
    <dbReference type="NCBI Taxonomy" id="28002"/>
    <lineage>
        <taxon>Eukaryota</taxon>
        <taxon>Metamonada</taxon>
        <taxon>Diplomonadida</taxon>
        <taxon>Hexamitidae</taxon>
        <taxon>Hexamitinae</taxon>
        <taxon>Hexamita</taxon>
    </lineage>
</organism>
<dbReference type="CDD" id="cd00590">
    <property type="entry name" value="RRM_SF"/>
    <property type="match status" value="1"/>
</dbReference>
<dbReference type="Pfam" id="PF00076">
    <property type="entry name" value="RRM_1"/>
    <property type="match status" value="1"/>
</dbReference>
<keyword evidence="4" id="KW-1185">Reference proteome</keyword>
<proteinExistence type="predicted"/>
<evidence type="ECO:0000259" key="1">
    <source>
        <dbReference type="Pfam" id="PF00076"/>
    </source>
</evidence>
<evidence type="ECO:0000313" key="3">
    <source>
        <dbReference type="EMBL" id="CAL6016223.1"/>
    </source>
</evidence>
<dbReference type="Proteomes" id="UP001642409">
    <property type="component" value="Unassembled WGS sequence"/>
</dbReference>
<feature type="domain" description="RRM" evidence="1">
    <location>
        <begin position="9"/>
        <end position="46"/>
    </location>
</feature>
<dbReference type="GO" id="GO:0003723">
    <property type="term" value="F:RNA binding"/>
    <property type="evidence" value="ECO:0007669"/>
    <property type="project" value="InterPro"/>
</dbReference>
<reference evidence="3 4" key="2">
    <citation type="submission" date="2024-07" db="EMBL/GenBank/DDBJ databases">
        <authorList>
            <person name="Akdeniz Z."/>
        </authorList>
    </citation>
    <scope>NUCLEOTIDE SEQUENCE [LARGE SCALE GENOMIC DNA]</scope>
</reference>
<name>A0AA86PTJ4_9EUKA</name>
<sequence>MRYFVTGIYNLQQNQILMHLNSIGTVSALTVMNDANGNSRGFAFVDGFFKTVPAVIDVKTQLIVVKNAIPAVKGPVFNVQKEKVVLRGGTFWAEVAGEIAEGLGENEESCEFSE</sequence>
<accession>A0AA86PTJ4</accession>
<gene>
    <name evidence="3" type="ORF">HINF_LOCUS25408</name>
    <name evidence="2" type="ORF">HINF_LOCUS28870</name>
</gene>
<evidence type="ECO:0000313" key="4">
    <source>
        <dbReference type="Proteomes" id="UP001642409"/>
    </source>
</evidence>
<reference evidence="2" key="1">
    <citation type="submission" date="2023-06" db="EMBL/GenBank/DDBJ databases">
        <authorList>
            <person name="Kurt Z."/>
        </authorList>
    </citation>
    <scope>NUCLEOTIDE SEQUENCE</scope>
</reference>
<comment type="caution">
    <text evidence="2">The sequence shown here is derived from an EMBL/GenBank/DDBJ whole genome shotgun (WGS) entry which is preliminary data.</text>
</comment>
<dbReference type="EMBL" id="CATOUU010000687">
    <property type="protein sequence ID" value="CAI9941225.1"/>
    <property type="molecule type" value="Genomic_DNA"/>
</dbReference>
<dbReference type="InterPro" id="IPR035979">
    <property type="entry name" value="RBD_domain_sf"/>
</dbReference>
<dbReference type="SUPFAM" id="SSF54928">
    <property type="entry name" value="RNA-binding domain, RBD"/>
    <property type="match status" value="1"/>
</dbReference>
<dbReference type="InterPro" id="IPR000504">
    <property type="entry name" value="RRM_dom"/>
</dbReference>
<protein>
    <submittedName>
        <fullName evidence="2">RNA recognition motif domain</fullName>
    </submittedName>
    <submittedName>
        <fullName evidence="3">RNA_recognition motif domain</fullName>
    </submittedName>
</protein>
<dbReference type="AlphaFoldDB" id="A0AA86PTJ4"/>
<evidence type="ECO:0000313" key="2">
    <source>
        <dbReference type="EMBL" id="CAI9941225.1"/>
    </source>
</evidence>
<dbReference type="EMBL" id="CAXDID020000075">
    <property type="protein sequence ID" value="CAL6016223.1"/>
    <property type="molecule type" value="Genomic_DNA"/>
</dbReference>